<evidence type="ECO:0000256" key="1">
    <source>
        <dbReference type="SAM" id="MobiDB-lite"/>
    </source>
</evidence>
<dbReference type="Gene3D" id="1.10.10.10">
    <property type="entry name" value="Winged helix-like DNA-binding domain superfamily/Winged helix DNA-binding domain"/>
    <property type="match status" value="1"/>
</dbReference>
<keyword evidence="4" id="KW-1185">Reference proteome</keyword>
<dbReference type="GeneID" id="94442940"/>
<dbReference type="AlphaFoldDB" id="A0A0F0L716"/>
<dbReference type="SUPFAM" id="SSF46785">
    <property type="entry name" value="Winged helix' DNA-binding domain"/>
    <property type="match status" value="1"/>
</dbReference>
<dbReference type="EMBL" id="JYIU01000012">
    <property type="protein sequence ID" value="KJL27316.1"/>
    <property type="molecule type" value="Genomic_DNA"/>
</dbReference>
<dbReference type="KEGG" id="mfol:DXT68_00895"/>
<name>A0A0F0L716_9MICO</name>
<evidence type="ECO:0000313" key="3">
    <source>
        <dbReference type="EMBL" id="KJL27316.1"/>
    </source>
</evidence>
<organism evidence="3 4">
    <name type="scientific">Microbacterium foliorum</name>
    <dbReference type="NCBI Taxonomy" id="104336"/>
    <lineage>
        <taxon>Bacteria</taxon>
        <taxon>Bacillati</taxon>
        <taxon>Actinomycetota</taxon>
        <taxon>Actinomycetes</taxon>
        <taxon>Micrococcales</taxon>
        <taxon>Microbacteriaceae</taxon>
        <taxon>Microbacterium</taxon>
    </lineage>
</organism>
<protein>
    <recommendedName>
        <fullName evidence="2">HTH arsR-type domain-containing protein</fullName>
    </recommendedName>
</protein>
<proteinExistence type="predicted"/>
<dbReference type="InterPro" id="IPR011991">
    <property type="entry name" value="ArsR-like_HTH"/>
</dbReference>
<reference evidence="3 4" key="1">
    <citation type="submission" date="2015-02" db="EMBL/GenBank/DDBJ databases">
        <title>Draft genome sequences of ten Microbacterium spp. with emphasis on heavy metal contaminated environments.</title>
        <authorList>
            <person name="Corretto E."/>
        </authorList>
    </citation>
    <scope>NUCLEOTIDE SEQUENCE [LARGE SCALE GENOMIC DNA]</scope>
    <source>
        <strain evidence="3 4">DSM 12966</strain>
    </source>
</reference>
<feature type="compositionally biased region" description="Low complexity" evidence="1">
    <location>
        <begin position="44"/>
        <end position="64"/>
    </location>
</feature>
<evidence type="ECO:0000313" key="4">
    <source>
        <dbReference type="Proteomes" id="UP000033572"/>
    </source>
</evidence>
<dbReference type="InterPro" id="IPR001845">
    <property type="entry name" value="HTH_ArsR_DNA-bd_dom"/>
</dbReference>
<gene>
    <name evidence="3" type="ORF">RN50_00059</name>
</gene>
<comment type="caution">
    <text evidence="3">The sequence shown here is derived from an EMBL/GenBank/DDBJ whole genome shotgun (WGS) entry which is preliminary data.</text>
</comment>
<evidence type="ECO:0000259" key="2">
    <source>
        <dbReference type="SMART" id="SM00418"/>
    </source>
</evidence>
<dbReference type="GO" id="GO:0003700">
    <property type="term" value="F:DNA-binding transcription factor activity"/>
    <property type="evidence" value="ECO:0007669"/>
    <property type="project" value="InterPro"/>
</dbReference>
<dbReference type="InterPro" id="IPR036390">
    <property type="entry name" value="WH_DNA-bd_sf"/>
</dbReference>
<feature type="domain" description="HTH arsR-type" evidence="2">
    <location>
        <begin position="118"/>
        <end position="191"/>
    </location>
</feature>
<dbReference type="PATRIC" id="fig|104336.4.peg.57"/>
<dbReference type="RefSeq" id="WP_052677562.1">
    <property type="nucleotide sequence ID" value="NZ_CP031425.1"/>
</dbReference>
<dbReference type="InterPro" id="IPR036388">
    <property type="entry name" value="WH-like_DNA-bd_sf"/>
</dbReference>
<dbReference type="CDD" id="cd00090">
    <property type="entry name" value="HTH_ARSR"/>
    <property type="match status" value="1"/>
</dbReference>
<dbReference type="SMART" id="SM00418">
    <property type="entry name" value="HTH_ARSR"/>
    <property type="match status" value="1"/>
</dbReference>
<sequence length="197" mass="21225">MESENERAIERRLADLEHEVARLSALAEGRIDIVSSDVPGSSEPAAAPDAPDADAAPDAADAPAGTDDPLWFVNELSRRVPGAVMMAGALDTVSGPVRWQYGLMADGLLSQDWSDLARPLEALGHPARIELVRQVLRGAHTTAELLQLEHLASSGQLYHHLRQLVTAGWLVSPRRGYYEVPVARVVPLLVLTMIASS</sequence>
<dbReference type="Proteomes" id="UP000033572">
    <property type="component" value="Unassembled WGS sequence"/>
</dbReference>
<feature type="region of interest" description="Disordered" evidence="1">
    <location>
        <begin position="34"/>
        <end position="67"/>
    </location>
</feature>
<accession>A0A0F0L716</accession>